<proteinExistence type="predicted"/>
<protein>
    <recommendedName>
        <fullName evidence="4">YbhB/YbcL family Raf kinase inhibitor-like protein</fullName>
    </recommendedName>
</protein>
<evidence type="ECO:0000256" key="2">
    <source>
        <dbReference type="SAM" id="Phobius"/>
    </source>
</evidence>
<dbReference type="SUPFAM" id="SSF49777">
    <property type="entry name" value="PEBP-like"/>
    <property type="match status" value="1"/>
</dbReference>
<sequence length="307" mass="33464">MSSLPSVEEVRMSAGPGRSQGGKSCCRRILSCFCATLRCLFCTRWIGCVACLAVIALIVGISVELTGKDPMTLAGDTYDAAEGVYDEYFGKKRDDPTEEDRGSIAVTSRAFDYGDVMPDEYTSGGADVSPPLAWDALPPGTESLVVLVEDHDFPTPDNPRDKPWVHWVAYDINPDLTGLPGQIPRDAAVPTVKDPDTGESMSAGAPKEEKKENDDGTTQVTLTPQPMRQGSTSWKNDSGYRGPDPPEGSAHRYYFRVMALDDTIEDKIEDRDAKEYVTYDDILEIVEGDDAKVKVLAFGLLMGTYGI</sequence>
<dbReference type="InterPro" id="IPR005247">
    <property type="entry name" value="YbhB_YbcL/LppC-like"/>
</dbReference>
<evidence type="ECO:0000313" key="3">
    <source>
        <dbReference type="EMBL" id="CAE2272818.1"/>
    </source>
</evidence>
<dbReference type="EMBL" id="HBKQ01047944">
    <property type="protein sequence ID" value="CAE2272818.1"/>
    <property type="molecule type" value="Transcribed_RNA"/>
</dbReference>
<evidence type="ECO:0000256" key="1">
    <source>
        <dbReference type="SAM" id="MobiDB-lite"/>
    </source>
</evidence>
<organism evidence="3">
    <name type="scientific">Odontella aurita</name>
    <dbReference type="NCBI Taxonomy" id="265563"/>
    <lineage>
        <taxon>Eukaryota</taxon>
        <taxon>Sar</taxon>
        <taxon>Stramenopiles</taxon>
        <taxon>Ochrophyta</taxon>
        <taxon>Bacillariophyta</taxon>
        <taxon>Mediophyceae</taxon>
        <taxon>Biddulphiophycidae</taxon>
        <taxon>Eupodiscales</taxon>
        <taxon>Odontellaceae</taxon>
        <taxon>Odontella</taxon>
    </lineage>
</organism>
<feature type="compositionally biased region" description="Polar residues" evidence="1">
    <location>
        <begin position="216"/>
        <end position="236"/>
    </location>
</feature>
<name>A0A7S4N944_9STRA</name>
<dbReference type="InterPro" id="IPR036610">
    <property type="entry name" value="PEBP-like_sf"/>
</dbReference>
<reference evidence="3" key="1">
    <citation type="submission" date="2021-01" db="EMBL/GenBank/DDBJ databases">
        <authorList>
            <person name="Corre E."/>
            <person name="Pelletier E."/>
            <person name="Niang G."/>
            <person name="Scheremetjew M."/>
            <person name="Finn R."/>
            <person name="Kale V."/>
            <person name="Holt S."/>
            <person name="Cochrane G."/>
            <person name="Meng A."/>
            <person name="Brown T."/>
            <person name="Cohen L."/>
        </authorList>
    </citation>
    <scope>NUCLEOTIDE SEQUENCE</scope>
    <source>
        <strain evidence="3">Isolate 1302-5</strain>
    </source>
</reference>
<dbReference type="AlphaFoldDB" id="A0A7S4N944"/>
<dbReference type="PANTHER" id="PTHR30289:SF1">
    <property type="entry name" value="PEBP (PHOSPHATIDYLETHANOLAMINE-BINDING PROTEIN) FAMILY PROTEIN"/>
    <property type="match status" value="1"/>
</dbReference>
<feature type="transmembrane region" description="Helical" evidence="2">
    <location>
        <begin position="45"/>
        <end position="63"/>
    </location>
</feature>
<feature type="region of interest" description="Disordered" evidence="1">
    <location>
        <begin position="179"/>
        <end position="248"/>
    </location>
</feature>
<dbReference type="Pfam" id="PF01161">
    <property type="entry name" value="PBP"/>
    <property type="match status" value="1"/>
</dbReference>
<gene>
    <name evidence="3" type="ORF">OAUR00152_LOCUS33092</name>
</gene>
<keyword evidence="2" id="KW-1133">Transmembrane helix</keyword>
<keyword evidence="2" id="KW-0812">Transmembrane</keyword>
<accession>A0A7S4N944</accession>
<dbReference type="PANTHER" id="PTHR30289">
    <property type="entry name" value="UNCHARACTERIZED PROTEIN YBCL-RELATED"/>
    <property type="match status" value="1"/>
</dbReference>
<keyword evidence="2" id="KW-0472">Membrane</keyword>
<dbReference type="NCBIfam" id="TIGR00481">
    <property type="entry name" value="YbhB/YbcL family Raf kinase inhibitor-like protein"/>
    <property type="match status" value="1"/>
</dbReference>
<dbReference type="CDD" id="cd00865">
    <property type="entry name" value="PEBP_bact_arch"/>
    <property type="match status" value="1"/>
</dbReference>
<evidence type="ECO:0008006" key="4">
    <source>
        <dbReference type="Google" id="ProtNLM"/>
    </source>
</evidence>
<feature type="region of interest" description="Disordered" evidence="1">
    <location>
        <begin position="1"/>
        <end position="24"/>
    </location>
</feature>
<dbReference type="InterPro" id="IPR008914">
    <property type="entry name" value="PEBP"/>
</dbReference>
<dbReference type="Gene3D" id="3.90.280.10">
    <property type="entry name" value="PEBP-like"/>
    <property type="match status" value="1"/>
</dbReference>